<dbReference type="EMBL" id="JAKWJU010000002">
    <property type="protein sequence ID" value="MCH6163762.1"/>
    <property type="molecule type" value="Genomic_DNA"/>
</dbReference>
<dbReference type="Gene3D" id="2.130.10.10">
    <property type="entry name" value="YVTN repeat-like/Quinoprotein amine dehydrogenase"/>
    <property type="match status" value="2"/>
</dbReference>
<comment type="caution">
    <text evidence="2">The sequence shown here is derived from an EMBL/GenBank/DDBJ whole genome shotgun (WGS) entry which is preliminary data.</text>
</comment>
<sequence length="470" mass="50581">MDVSRTTHADDAHRREAPAPRSPGVTPARRRKLGLPVAVATALVAVAATTGATSPVKTAAHSPASSGSSTPSASSAAASASTDTDAANLQEVMFVGNNWDGTADVIKSSGSFEKLGRINVIPDKEERLKEIYADPVKLVYFMAIRNGPGEGHDQFVDDMYSTPDGKSMVVSRPSFADVVSVDVETGKINWRFPVSGYRSDHMAVSPDGKRVAVSASTSNTVHVLDIETGEEAGSFKTGDKPHENVFTGGGRYIWNMSIGDVQTATDDPWLDWTKGDRKITVVDASTFEEVKVVDMRERLDAFGRKDLSDAVRPVAFTPDESKLYFQVSFYNGFLEYDVAEDKITRDKTLPKNPDTSEDRTTWVNDSRHHGMSMSPGGDKLCIAGTMDDYATVVDRESLEEGPLVAADKPYWATVSGDGESCVISESGSDRVTAIDFSTGKKTVSVPVGDHPQRVRVAHVPEGWTGPAARG</sequence>
<proteinExistence type="predicted"/>
<feature type="region of interest" description="Disordered" evidence="1">
    <location>
        <begin position="347"/>
        <end position="376"/>
    </location>
</feature>
<dbReference type="InterPro" id="IPR015943">
    <property type="entry name" value="WD40/YVTN_repeat-like_dom_sf"/>
</dbReference>
<dbReference type="RefSeq" id="WP_241062628.1">
    <property type="nucleotide sequence ID" value="NZ_JAKWJU010000002.1"/>
</dbReference>
<protein>
    <submittedName>
        <fullName evidence="2">YncE family protein</fullName>
    </submittedName>
</protein>
<dbReference type="InterPro" id="IPR011045">
    <property type="entry name" value="N2O_reductase_N"/>
</dbReference>
<evidence type="ECO:0000313" key="3">
    <source>
        <dbReference type="Proteomes" id="UP001166784"/>
    </source>
</evidence>
<feature type="compositionally biased region" description="Basic and acidic residues" evidence="1">
    <location>
        <begin position="1"/>
        <end position="18"/>
    </location>
</feature>
<gene>
    <name evidence="2" type="ORF">MMA15_26190</name>
</gene>
<reference evidence="2" key="1">
    <citation type="submission" date="2022-03" db="EMBL/GenBank/DDBJ databases">
        <authorList>
            <person name="Santos J.D.N."/>
            <person name="Kallscheuer N."/>
            <person name="Jogler C."/>
            <person name="Lage O.M."/>
        </authorList>
    </citation>
    <scope>NUCLEOTIDE SEQUENCE</scope>
    <source>
        <strain evidence="2">M600PL45_2</strain>
    </source>
</reference>
<evidence type="ECO:0000256" key="1">
    <source>
        <dbReference type="SAM" id="MobiDB-lite"/>
    </source>
</evidence>
<feature type="region of interest" description="Disordered" evidence="1">
    <location>
        <begin position="52"/>
        <end position="82"/>
    </location>
</feature>
<feature type="region of interest" description="Disordered" evidence="1">
    <location>
        <begin position="1"/>
        <end position="30"/>
    </location>
</feature>
<accession>A0ABS9T5J0</accession>
<dbReference type="Proteomes" id="UP001166784">
    <property type="component" value="Unassembled WGS sequence"/>
</dbReference>
<name>A0ABS9T5J0_9ACTN</name>
<dbReference type="InterPro" id="IPR051200">
    <property type="entry name" value="Host-pathogen_enzymatic-act"/>
</dbReference>
<organism evidence="2 3">
    <name type="scientific">Streptomyces marispadix</name>
    <dbReference type="NCBI Taxonomy" id="2922868"/>
    <lineage>
        <taxon>Bacteria</taxon>
        <taxon>Bacillati</taxon>
        <taxon>Actinomycetota</taxon>
        <taxon>Actinomycetes</taxon>
        <taxon>Kitasatosporales</taxon>
        <taxon>Streptomycetaceae</taxon>
        <taxon>Streptomyces</taxon>
    </lineage>
</organism>
<dbReference type="PANTHER" id="PTHR47197:SF3">
    <property type="entry name" value="DIHYDRO-HEME D1 DEHYDROGENASE"/>
    <property type="match status" value="1"/>
</dbReference>
<dbReference type="SUPFAM" id="SSF50974">
    <property type="entry name" value="Nitrous oxide reductase, N-terminal domain"/>
    <property type="match status" value="1"/>
</dbReference>
<evidence type="ECO:0000313" key="2">
    <source>
        <dbReference type="EMBL" id="MCH6163762.1"/>
    </source>
</evidence>
<dbReference type="PANTHER" id="PTHR47197">
    <property type="entry name" value="PROTEIN NIRF"/>
    <property type="match status" value="1"/>
</dbReference>
<keyword evidence="3" id="KW-1185">Reference proteome</keyword>
<feature type="compositionally biased region" description="Basic and acidic residues" evidence="1">
    <location>
        <begin position="347"/>
        <end position="368"/>
    </location>
</feature>
<reference evidence="2" key="2">
    <citation type="journal article" date="2023" name="Int. J. Syst. Evol. Microbiol.">
        <title>Streptomyces marispadix sp. nov., isolated from marine beach sediment of the Northern Coast of Portugal.</title>
        <authorList>
            <person name="dos Santos J.D.N."/>
            <person name="Vitorino I.R."/>
            <person name="Kallscheuer N."/>
            <person name="Srivastava A."/>
            <person name="Krautwurst S."/>
            <person name="Marz M."/>
            <person name="Jogler C."/>
            <person name="Lobo Da Cunha A."/>
            <person name="Catita J."/>
            <person name="Goncalves H."/>
            <person name="Gonzalez I."/>
            <person name="Reyes F."/>
            <person name="Lage O.M."/>
        </authorList>
    </citation>
    <scope>NUCLEOTIDE SEQUENCE</scope>
    <source>
        <strain evidence="2">M600PL45_2</strain>
    </source>
</reference>